<name>A0AAU9MLN5_9ASTR</name>
<dbReference type="Proteomes" id="UP001157418">
    <property type="component" value="Unassembled WGS sequence"/>
</dbReference>
<dbReference type="AlphaFoldDB" id="A0AAU9MLN5"/>
<proteinExistence type="predicted"/>
<comment type="caution">
    <text evidence="1">The sequence shown here is derived from an EMBL/GenBank/DDBJ whole genome shotgun (WGS) entry which is preliminary data.</text>
</comment>
<dbReference type="EMBL" id="CAKMRJ010002223">
    <property type="protein sequence ID" value="CAH1426466.1"/>
    <property type="molecule type" value="Genomic_DNA"/>
</dbReference>
<evidence type="ECO:0000313" key="1">
    <source>
        <dbReference type="EMBL" id="CAH1426466.1"/>
    </source>
</evidence>
<organism evidence="1 2">
    <name type="scientific">Lactuca virosa</name>
    <dbReference type="NCBI Taxonomy" id="75947"/>
    <lineage>
        <taxon>Eukaryota</taxon>
        <taxon>Viridiplantae</taxon>
        <taxon>Streptophyta</taxon>
        <taxon>Embryophyta</taxon>
        <taxon>Tracheophyta</taxon>
        <taxon>Spermatophyta</taxon>
        <taxon>Magnoliopsida</taxon>
        <taxon>eudicotyledons</taxon>
        <taxon>Gunneridae</taxon>
        <taxon>Pentapetalae</taxon>
        <taxon>asterids</taxon>
        <taxon>campanulids</taxon>
        <taxon>Asterales</taxon>
        <taxon>Asteraceae</taxon>
        <taxon>Cichorioideae</taxon>
        <taxon>Cichorieae</taxon>
        <taxon>Lactucinae</taxon>
        <taxon>Lactuca</taxon>
    </lineage>
</organism>
<reference evidence="1 2" key="1">
    <citation type="submission" date="2022-01" db="EMBL/GenBank/DDBJ databases">
        <authorList>
            <person name="Xiong W."/>
            <person name="Schranz E."/>
        </authorList>
    </citation>
    <scope>NUCLEOTIDE SEQUENCE [LARGE SCALE GENOMIC DNA]</scope>
</reference>
<evidence type="ECO:0000313" key="2">
    <source>
        <dbReference type="Proteomes" id="UP001157418"/>
    </source>
</evidence>
<sequence length="215" mass="24551">MYKYGSNDETDDILEFDATFDLTQDSALLNLNDDLYALGCVLNFVLILLKQVVFCDMESDSASNHDEDSKQRGPTTKAKSKFTKLVISYNKKGVPVGKEAPKLSTFEGLVARTVVPITYESSLEEKFVIDPKGRKQTLQSIGKKWRNFNIIYMPSSLRTEMQETDKTEQKIDRRMFWKKARELKTGGYESDVKMIVDRIDELQKSGTAWACMRDG</sequence>
<gene>
    <name evidence="1" type="ORF">LVIROSA_LOCUS13541</name>
</gene>
<keyword evidence="2" id="KW-1185">Reference proteome</keyword>
<protein>
    <submittedName>
        <fullName evidence="1">Uncharacterized protein</fullName>
    </submittedName>
</protein>
<accession>A0AAU9MLN5</accession>